<dbReference type="AlphaFoldDB" id="A0A9E7NES4"/>
<keyword evidence="2" id="KW-1185">Reference proteome</keyword>
<dbReference type="KEGG" id="sawl:NGM29_20735"/>
<evidence type="ECO:0000313" key="2">
    <source>
        <dbReference type="Proteomes" id="UP001056855"/>
    </source>
</evidence>
<dbReference type="RefSeq" id="WP_254161613.1">
    <property type="nucleotide sequence ID" value="NZ_CP100358.1"/>
</dbReference>
<dbReference type="EMBL" id="CP100358">
    <property type="protein sequence ID" value="UTF56016.1"/>
    <property type="molecule type" value="Genomic_DNA"/>
</dbReference>
<sequence>MQTHEFLIDESDPEGRLTHMAELREYVDARPETSALFAPGDAVTSNHWRQTLGDQALHSLGSWPAPEDRTSQKKARWVNPGYAHAHKYSDLEETCDCGYSYGWGRIGNIDGGAIDVHDADCSERSRRHAKLRLTFRRVAWLKTAALLWIRQPVARKRLGFDYDEAASRLIRGLPETYFDWYGRGKVIAANTMMVLRDLDVPTQLIADAYGTKRQTVYTYKAHCDHEYIARRAPDSLEDGRATT</sequence>
<accession>A0A9E7NES4</accession>
<keyword evidence="1" id="KW-0614">Plasmid</keyword>
<dbReference type="GeneID" id="73292527"/>
<reference evidence="1" key="1">
    <citation type="submission" date="2022-06" db="EMBL/GenBank/DDBJ databases">
        <title>Diverse halophilic archaea isolated from saline environments.</title>
        <authorList>
            <person name="Cui H.-L."/>
        </authorList>
    </citation>
    <scope>NUCLEOTIDE SEQUENCE</scope>
    <source>
        <strain evidence="1">WLHS1</strain>
        <plasmid evidence="1">unnamed3</plasmid>
    </source>
</reference>
<protein>
    <submittedName>
        <fullName evidence="1">Uncharacterized protein</fullName>
    </submittedName>
</protein>
<evidence type="ECO:0000313" key="1">
    <source>
        <dbReference type="EMBL" id="UTF56016.1"/>
    </source>
</evidence>
<organism evidence="1 2">
    <name type="scientific">Natronosalvus rutilus</name>
    <dbReference type="NCBI Taxonomy" id="2953753"/>
    <lineage>
        <taxon>Archaea</taxon>
        <taxon>Methanobacteriati</taxon>
        <taxon>Methanobacteriota</taxon>
        <taxon>Stenosarchaea group</taxon>
        <taxon>Halobacteria</taxon>
        <taxon>Halobacteriales</taxon>
        <taxon>Natrialbaceae</taxon>
        <taxon>Natronosalvus</taxon>
    </lineage>
</organism>
<gene>
    <name evidence="1" type="ORF">NGM29_20735</name>
</gene>
<geneLocation type="plasmid" evidence="1 2">
    <name>unnamed3</name>
</geneLocation>
<proteinExistence type="predicted"/>
<dbReference type="Proteomes" id="UP001056855">
    <property type="component" value="Plasmid unnamed3"/>
</dbReference>
<name>A0A9E7NES4_9EURY</name>